<dbReference type="NCBIfam" id="TIGR02906">
    <property type="entry name" value="spore_CotS"/>
    <property type="match status" value="1"/>
</dbReference>
<dbReference type="SUPFAM" id="SSF56112">
    <property type="entry name" value="Protein kinase-like (PK-like)"/>
    <property type="match status" value="1"/>
</dbReference>
<dbReference type="Gene3D" id="3.90.1200.10">
    <property type="match status" value="1"/>
</dbReference>
<name>A0ABS4KS85_9CLOT</name>
<dbReference type="Proteomes" id="UP001519307">
    <property type="component" value="Unassembled WGS sequence"/>
</dbReference>
<evidence type="ECO:0000313" key="2">
    <source>
        <dbReference type="EMBL" id="MBP2032351.1"/>
    </source>
</evidence>
<dbReference type="PANTHER" id="PTHR39179:SF1">
    <property type="entry name" value="SPORE COAT PROTEIN I"/>
    <property type="match status" value="1"/>
</dbReference>
<keyword evidence="2" id="KW-0167">Capsid protein</keyword>
<accession>A0ABS4KS85</accession>
<reference evidence="2 3" key="1">
    <citation type="submission" date="2021-03" db="EMBL/GenBank/DDBJ databases">
        <title>Genomic Encyclopedia of Type Strains, Phase IV (KMG-IV): sequencing the most valuable type-strain genomes for metagenomic binning, comparative biology and taxonomic classification.</title>
        <authorList>
            <person name="Goeker M."/>
        </authorList>
    </citation>
    <scope>NUCLEOTIDE SEQUENCE [LARGE SCALE GENOMIC DNA]</scope>
    <source>
        <strain evidence="2 3">DSM 28783</strain>
    </source>
</reference>
<dbReference type="InterPro" id="IPR008266">
    <property type="entry name" value="Tyr_kinase_AS"/>
</dbReference>
<keyword evidence="2" id="KW-0946">Virion</keyword>
<feature type="domain" description="Aminoglycoside phosphotransferase" evidence="1">
    <location>
        <begin position="170"/>
        <end position="246"/>
    </location>
</feature>
<dbReference type="InterPro" id="IPR002575">
    <property type="entry name" value="Aminoglycoside_PTrfase"/>
</dbReference>
<evidence type="ECO:0000259" key="1">
    <source>
        <dbReference type="Pfam" id="PF01636"/>
    </source>
</evidence>
<organism evidence="2 3">
    <name type="scientific">Clostridium algifaecis</name>
    <dbReference type="NCBI Taxonomy" id="1472040"/>
    <lineage>
        <taxon>Bacteria</taxon>
        <taxon>Bacillati</taxon>
        <taxon>Bacillota</taxon>
        <taxon>Clostridia</taxon>
        <taxon>Eubacteriales</taxon>
        <taxon>Clostridiaceae</taxon>
        <taxon>Clostridium</taxon>
    </lineage>
</organism>
<dbReference type="RefSeq" id="WP_209701435.1">
    <property type="nucleotide sequence ID" value="NZ_JAGGLM010000004.1"/>
</dbReference>
<gene>
    <name evidence="2" type="ORF">J2Z42_001016</name>
</gene>
<dbReference type="PANTHER" id="PTHR39179">
    <property type="entry name" value="SPORE COAT PROTEIN I"/>
    <property type="match status" value="1"/>
</dbReference>
<dbReference type="InterPro" id="IPR047175">
    <property type="entry name" value="CotS-like"/>
</dbReference>
<comment type="caution">
    <text evidence="2">The sequence shown here is derived from an EMBL/GenBank/DDBJ whole genome shotgun (WGS) entry which is preliminary data.</text>
</comment>
<dbReference type="PROSITE" id="PS00109">
    <property type="entry name" value="PROTEIN_KINASE_TYR"/>
    <property type="match status" value="1"/>
</dbReference>
<dbReference type="InterPro" id="IPR011009">
    <property type="entry name" value="Kinase-like_dom_sf"/>
</dbReference>
<sequence length="335" mass="40637">MDILKVKELVQNNYDINIQYIEKIKNVYKINDDYKYYCLKVINYDFGHFLFIISAMEHLQRNDFQSIPEIINTKSGKKYIKIGNSFAYLTRWINCRLSDYDNSSDILMASSKLAELHNKSLGFKFTEDMNPRIGWFKWLETFNTRENEILDFKKRILKKDRKSKFDNLYIKKMDEEIEISRCSRKHLAESNYLDSMKKEVVKNGFCHHDYANHNVLVSEDNKINIIDFDYCMLDTHLHDLASLLMRRMKHGKWSMNNALFIMDVYDSINKIFQHDIPIMAAFMEFPQDYWQIGIQYYWEKHRWDEGLFIKKLRKIFEDEGQKQEFIHEFRLKRYN</sequence>
<evidence type="ECO:0000313" key="3">
    <source>
        <dbReference type="Proteomes" id="UP001519307"/>
    </source>
</evidence>
<proteinExistence type="predicted"/>
<dbReference type="InterPro" id="IPR014255">
    <property type="entry name" value="Spore_coat_CotS"/>
</dbReference>
<dbReference type="EMBL" id="JAGGLM010000004">
    <property type="protein sequence ID" value="MBP2032351.1"/>
    <property type="molecule type" value="Genomic_DNA"/>
</dbReference>
<keyword evidence="3" id="KW-1185">Reference proteome</keyword>
<dbReference type="Pfam" id="PF01636">
    <property type="entry name" value="APH"/>
    <property type="match status" value="1"/>
</dbReference>
<protein>
    <submittedName>
        <fullName evidence="2">CotS family spore coat protein</fullName>
    </submittedName>
</protein>
<dbReference type="Gene3D" id="3.30.200.20">
    <property type="entry name" value="Phosphorylase Kinase, domain 1"/>
    <property type="match status" value="1"/>
</dbReference>